<name>A0A382QZJ2_9ZZZZ</name>
<keyword evidence="1" id="KW-0472">Membrane</keyword>
<keyword evidence="1" id="KW-0812">Transmembrane</keyword>
<keyword evidence="1" id="KW-1133">Transmembrane helix</keyword>
<evidence type="ECO:0008006" key="3">
    <source>
        <dbReference type="Google" id="ProtNLM"/>
    </source>
</evidence>
<reference evidence="2" key="1">
    <citation type="submission" date="2018-05" db="EMBL/GenBank/DDBJ databases">
        <authorList>
            <person name="Lanie J.A."/>
            <person name="Ng W.-L."/>
            <person name="Kazmierczak K.M."/>
            <person name="Andrzejewski T.M."/>
            <person name="Davidsen T.M."/>
            <person name="Wayne K.J."/>
            <person name="Tettelin H."/>
            <person name="Glass J.I."/>
            <person name="Rusch D."/>
            <person name="Podicherti R."/>
            <person name="Tsui H.-C.T."/>
            <person name="Winkler M.E."/>
        </authorList>
    </citation>
    <scope>NUCLEOTIDE SEQUENCE</scope>
</reference>
<protein>
    <recommendedName>
        <fullName evidence="3">Major facilitator superfamily (MFS) profile domain-containing protein</fullName>
    </recommendedName>
</protein>
<feature type="transmembrane region" description="Helical" evidence="1">
    <location>
        <begin position="12"/>
        <end position="36"/>
    </location>
</feature>
<dbReference type="SUPFAM" id="SSF103473">
    <property type="entry name" value="MFS general substrate transporter"/>
    <property type="match status" value="1"/>
</dbReference>
<organism evidence="2">
    <name type="scientific">marine metagenome</name>
    <dbReference type="NCBI Taxonomy" id="408172"/>
    <lineage>
        <taxon>unclassified sequences</taxon>
        <taxon>metagenomes</taxon>
        <taxon>ecological metagenomes</taxon>
    </lineage>
</organism>
<feature type="transmembrane region" description="Helical" evidence="1">
    <location>
        <begin position="56"/>
        <end position="75"/>
    </location>
</feature>
<feature type="non-terminal residue" evidence="2">
    <location>
        <position position="95"/>
    </location>
</feature>
<accession>A0A382QZJ2</accession>
<proteinExistence type="predicted"/>
<dbReference type="EMBL" id="UINC01118050">
    <property type="protein sequence ID" value="SVC90914.1"/>
    <property type="molecule type" value="Genomic_DNA"/>
</dbReference>
<evidence type="ECO:0000313" key="2">
    <source>
        <dbReference type="EMBL" id="SVC90914.1"/>
    </source>
</evidence>
<sequence length="95" mass="10473">MSNETNNSTGNKLLFWGCFIALITTAFAFITRAFLVNTPDLWPTAFGLDAVQGQELFGAGIWPFAISIIAFSLIIDKVGYKTAMIFSFICYALYA</sequence>
<evidence type="ECO:0000256" key="1">
    <source>
        <dbReference type="SAM" id="Phobius"/>
    </source>
</evidence>
<gene>
    <name evidence="2" type="ORF">METZ01_LOCUS343768</name>
</gene>
<dbReference type="AlphaFoldDB" id="A0A382QZJ2"/>
<dbReference type="InterPro" id="IPR036259">
    <property type="entry name" value="MFS_trans_sf"/>
</dbReference>